<dbReference type="AlphaFoldDB" id="A0A1G9PL45"/>
<feature type="domain" description="Tn3 transposase DDE" evidence="1">
    <location>
        <begin position="1"/>
        <end position="50"/>
    </location>
</feature>
<accession>A0A1G9PL45</accession>
<protein>
    <submittedName>
        <fullName evidence="2">Tn3 transposase DDE domain-containing protein</fullName>
    </submittedName>
</protein>
<evidence type="ECO:0000313" key="2">
    <source>
        <dbReference type="EMBL" id="SDL99439.1"/>
    </source>
</evidence>
<reference evidence="2 3" key="1">
    <citation type="submission" date="2016-10" db="EMBL/GenBank/DDBJ databases">
        <authorList>
            <person name="de Groot N.N."/>
        </authorList>
    </citation>
    <scope>NUCLEOTIDE SEQUENCE [LARGE SCALE GENOMIC DNA]</scope>
    <source>
        <strain evidence="2 3">CGMCC 4.6533</strain>
    </source>
</reference>
<dbReference type="EMBL" id="FNDJ01000034">
    <property type="protein sequence ID" value="SDL99439.1"/>
    <property type="molecule type" value="Genomic_DNA"/>
</dbReference>
<organism evidence="2 3">
    <name type="scientific">Nonomuraea jiangxiensis</name>
    <dbReference type="NCBI Taxonomy" id="633440"/>
    <lineage>
        <taxon>Bacteria</taxon>
        <taxon>Bacillati</taxon>
        <taxon>Actinomycetota</taxon>
        <taxon>Actinomycetes</taxon>
        <taxon>Streptosporangiales</taxon>
        <taxon>Streptosporangiaceae</taxon>
        <taxon>Nonomuraea</taxon>
    </lineage>
</organism>
<evidence type="ECO:0000259" key="1">
    <source>
        <dbReference type="Pfam" id="PF01526"/>
    </source>
</evidence>
<proteinExistence type="predicted"/>
<evidence type="ECO:0000313" key="3">
    <source>
        <dbReference type="Proteomes" id="UP000199202"/>
    </source>
</evidence>
<gene>
    <name evidence="2" type="ORF">SAMN05421869_13427</name>
</gene>
<name>A0A1G9PL45_9ACTN</name>
<dbReference type="GO" id="GO:0006313">
    <property type="term" value="P:DNA transposition"/>
    <property type="evidence" value="ECO:0007669"/>
    <property type="project" value="InterPro"/>
</dbReference>
<sequence length="54" mass="6036">MRRRYLTPEVARTIAVEIANATFTARDTRLWGQGSTAVASDSTHFRAWGSESVH</sequence>
<dbReference type="Pfam" id="PF01526">
    <property type="entry name" value="DDE_Tnp_Tn3"/>
    <property type="match status" value="1"/>
</dbReference>
<dbReference type="GO" id="GO:0004803">
    <property type="term" value="F:transposase activity"/>
    <property type="evidence" value="ECO:0007669"/>
    <property type="project" value="InterPro"/>
</dbReference>
<keyword evidence="3" id="KW-1185">Reference proteome</keyword>
<dbReference type="InterPro" id="IPR002513">
    <property type="entry name" value="Tn3_Tnp_DDE_dom"/>
</dbReference>
<dbReference type="Proteomes" id="UP000199202">
    <property type="component" value="Unassembled WGS sequence"/>
</dbReference>